<dbReference type="GO" id="GO:0004691">
    <property type="term" value="F:cAMP-dependent protein kinase activity"/>
    <property type="evidence" value="ECO:0007669"/>
    <property type="project" value="TreeGrafter"/>
</dbReference>
<dbReference type="VEuPathDB" id="ToxoDB:BESB_010070"/>
<comment type="caution">
    <text evidence="7">The sequence shown here is derived from an EMBL/GenBank/DDBJ whole genome shotgun (WGS) entry which is preliminary data.</text>
</comment>
<dbReference type="PROSITE" id="PS50011">
    <property type="entry name" value="PROTEIN_KINASE_DOM"/>
    <property type="match status" value="1"/>
</dbReference>
<keyword evidence="5" id="KW-0067">ATP-binding</keyword>
<dbReference type="RefSeq" id="XP_029222674.1">
    <property type="nucleotide sequence ID" value="XM_029359761.1"/>
</dbReference>
<dbReference type="InterPro" id="IPR011009">
    <property type="entry name" value="Kinase-like_dom_sf"/>
</dbReference>
<dbReference type="Proteomes" id="UP000224006">
    <property type="component" value="Chromosome I"/>
</dbReference>
<feature type="domain" description="Protein kinase" evidence="6">
    <location>
        <begin position="1"/>
        <end position="227"/>
    </location>
</feature>
<keyword evidence="8" id="KW-1185">Reference proteome</keyword>
<dbReference type="GO" id="GO:0005952">
    <property type="term" value="C:cAMP-dependent protein kinase complex"/>
    <property type="evidence" value="ECO:0007669"/>
    <property type="project" value="TreeGrafter"/>
</dbReference>
<organism evidence="7 8">
    <name type="scientific">Besnoitia besnoiti</name>
    <name type="common">Apicomplexan protozoan</name>
    <dbReference type="NCBI Taxonomy" id="94643"/>
    <lineage>
        <taxon>Eukaryota</taxon>
        <taxon>Sar</taxon>
        <taxon>Alveolata</taxon>
        <taxon>Apicomplexa</taxon>
        <taxon>Conoidasida</taxon>
        <taxon>Coccidia</taxon>
        <taxon>Eucoccidiorida</taxon>
        <taxon>Eimeriorina</taxon>
        <taxon>Sarcocystidae</taxon>
        <taxon>Besnoitia</taxon>
    </lineage>
</organism>
<evidence type="ECO:0000313" key="8">
    <source>
        <dbReference type="Proteomes" id="UP000224006"/>
    </source>
</evidence>
<keyword evidence="2" id="KW-0808">Transferase</keyword>
<name>A0A2A9MKX9_BESBE</name>
<reference evidence="7 8" key="1">
    <citation type="submission" date="2017-09" db="EMBL/GenBank/DDBJ databases">
        <title>Genome sequencing of Besnoitia besnoiti strain Bb-Ger1.</title>
        <authorList>
            <person name="Schares G."/>
            <person name="Venepally P."/>
            <person name="Lorenzi H.A."/>
        </authorList>
    </citation>
    <scope>NUCLEOTIDE SEQUENCE [LARGE SCALE GENOMIC DNA]</scope>
    <source>
        <strain evidence="7 8">Bb-Ger1</strain>
    </source>
</reference>
<dbReference type="Pfam" id="PF00069">
    <property type="entry name" value="Pkinase"/>
    <property type="match status" value="1"/>
</dbReference>
<dbReference type="SUPFAM" id="SSF56112">
    <property type="entry name" value="Protein kinase-like (PK-like)"/>
    <property type="match status" value="1"/>
</dbReference>
<protein>
    <submittedName>
        <fullName evidence="7">Myosin-light-chain kinase</fullName>
    </submittedName>
</protein>
<evidence type="ECO:0000313" key="7">
    <source>
        <dbReference type="EMBL" id="PFH38665.1"/>
    </source>
</evidence>
<dbReference type="STRING" id="94643.A0A2A9MKX9"/>
<sequence length="227" mass="25133">MSAPDACVPYGDMSNRGETVDYAGKFFYGWVDAELLDGASSESEVMDEEIKRQKSCHRLLLERAPVSDLLAHGIAVLLMPLLGPALAQFRPLKVVDAALACLMYSLVRTASYLKQLGTVHRDVTLDNIAVDESGQPSLVDFGFATRRGVLSLCSRWITSEYISPERVWCIVSGETHLVVSETLDSWALGITLFRLICHPHGPIPYDVVEDLDPAVDKYSHRLLRALK</sequence>
<gene>
    <name evidence="7" type="ORF">BESB_010070</name>
</gene>
<dbReference type="Gene3D" id="1.10.510.10">
    <property type="entry name" value="Transferase(Phosphotransferase) domain 1"/>
    <property type="match status" value="1"/>
</dbReference>
<dbReference type="AlphaFoldDB" id="A0A2A9MKX9"/>
<evidence type="ECO:0000256" key="4">
    <source>
        <dbReference type="ARBA" id="ARBA00022777"/>
    </source>
</evidence>
<evidence type="ECO:0000256" key="2">
    <source>
        <dbReference type="ARBA" id="ARBA00022679"/>
    </source>
</evidence>
<dbReference type="GO" id="GO:0005524">
    <property type="term" value="F:ATP binding"/>
    <property type="evidence" value="ECO:0007669"/>
    <property type="project" value="UniProtKB-KW"/>
</dbReference>
<evidence type="ECO:0000256" key="1">
    <source>
        <dbReference type="ARBA" id="ARBA00022527"/>
    </source>
</evidence>
<dbReference type="OrthoDB" id="331561at2759"/>
<dbReference type="InterPro" id="IPR000719">
    <property type="entry name" value="Prot_kinase_dom"/>
</dbReference>
<keyword evidence="3" id="KW-0547">Nucleotide-binding</keyword>
<evidence type="ECO:0000256" key="3">
    <source>
        <dbReference type="ARBA" id="ARBA00022741"/>
    </source>
</evidence>
<accession>A0A2A9MKX9</accession>
<dbReference type="PANTHER" id="PTHR24353">
    <property type="entry name" value="CYCLIC NUCLEOTIDE-DEPENDENT PROTEIN KINASE"/>
    <property type="match status" value="1"/>
</dbReference>
<dbReference type="EMBL" id="NWUJ01000001">
    <property type="protein sequence ID" value="PFH38665.1"/>
    <property type="molecule type" value="Genomic_DNA"/>
</dbReference>
<dbReference type="GeneID" id="40306069"/>
<keyword evidence="1" id="KW-0723">Serine/threonine-protein kinase</keyword>
<dbReference type="KEGG" id="bbes:BESB_010070"/>
<dbReference type="SMART" id="SM00220">
    <property type="entry name" value="S_TKc"/>
    <property type="match status" value="1"/>
</dbReference>
<keyword evidence="4 7" id="KW-0418">Kinase</keyword>
<dbReference type="PANTHER" id="PTHR24353:SF37">
    <property type="entry name" value="CAMP-DEPENDENT PROTEIN KINASE CATALYTIC SUBUNIT PRKX"/>
    <property type="match status" value="1"/>
</dbReference>
<evidence type="ECO:0000259" key="6">
    <source>
        <dbReference type="PROSITE" id="PS50011"/>
    </source>
</evidence>
<proteinExistence type="predicted"/>
<evidence type="ECO:0000256" key="5">
    <source>
        <dbReference type="ARBA" id="ARBA00022840"/>
    </source>
</evidence>